<proteinExistence type="inferred from homology"/>
<dbReference type="InterPro" id="IPR000120">
    <property type="entry name" value="Amidase"/>
</dbReference>
<dbReference type="PANTHER" id="PTHR11895">
    <property type="entry name" value="TRANSAMIDASE"/>
    <property type="match status" value="1"/>
</dbReference>
<evidence type="ECO:0000256" key="1">
    <source>
        <dbReference type="ARBA" id="ARBA00009199"/>
    </source>
</evidence>
<dbReference type="InterPro" id="IPR023631">
    <property type="entry name" value="Amidase_dom"/>
</dbReference>
<evidence type="ECO:0000259" key="3">
    <source>
        <dbReference type="Pfam" id="PF01425"/>
    </source>
</evidence>
<gene>
    <name evidence="4" type="primary">gatA_5</name>
    <name evidence="4" type="ORF">PIGHUM_03779</name>
</gene>
<dbReference type="EC" id="6.3.5.-" evidence="4"/>
<dbReference type="AlphaFoldDB" id="A0A3P4B6I7"/>
<dbReference type="EMBL" id="UWPJ01000029">
    <property type="protein sequence ID" value="VCU71692.1"/>
    <property type="molecule type" value="Genomic_DNA"/>
</dbReference>
<name>A0A3P4B6I7_9BURK</name>
<evidence type="ECO:0000313" key="5">
    <source>
        <dbReference type="Proteomes" id="UP000277294"/>
    </source>
</evidence>
<keyword evidence="4" id="KW-0436">Ligase</keyword>
<keyword evidence="4" id="KW-0808">Transferase</keyword>
<dbReference type="OrthoDB" id="8641877at2"/>
<feature type="domain" description="Amidase" evidence="3">
    <location>
        <begin position="29"/>
        <end position="436"/>
    </location>
</feature>
<evidence type="ECO:0000313" key="4">
    <source>
        <dbReference type="EMBL" id="VCU71692.1"/>
    </source>
</evidence>
<dbReference type="PANTHER" id="PTHR11895:SF7">
    <property type="entry name" value="GLUTAMYL-TRNA(GLN) AMIDOTRANSFERASE SUBUNIT A, MITOCHONDRIAL"/>
    <property type="match status" value="1"/>
</dbReference>
<dbReference type="GO" id="GO:0016740">
    <property type="term" value="F:transferase activity"/>
    <property type="evidence" value="ECO:0007669"/>
    <property type="project" value="UniProtKB-KW"/>
</dbReference>
<sequence length="446" mass="46950">MSRHPSPLLLSYHAATELFRAGEDTPRDFLERSIERLEAVEGTTRAFAALSIERARVAADAATQRWREGRPLSPIDGMPIGIKDVIETFDMPTGLGSPTSERYRAPRDAACVFALREAGAAIVGKTKTTEFASTFPTDTRHPLEPSRTPGGSSSGSAAAVGGGVLPAALGTQVIGSVLRPAAYCGAFGFKPTFGAINRGGSHDFQSQSCIGAIGASLADLWHTVFGIALRAGGDPGHPGLFGDAEPPKPSRPSRLIVLRMPDWETVPADVNRQFESLLSACSAAGVQLLTGAAHAGVAAFEQAALDMQALSFELVGYESLWPLKTAAYHDAWGLTQRMHDRIAQSSALGREGYRALLNRRAALRAQFEALVADTDGIITLTTPCAAPIGLSNTGNSKFTVQASLLGAPAITVPMLEDGGMPVGLQLIGGQHRDEALFRTAGWIAGL</sequence>
<dbReference type="Pfam" id="PF01425">
    <property type="entry name" value="Amidase"/>
    <property type="match status" value="1"/>
</dbReference>
<feature type="region of interest" description="Disordered" evidence="2">
    <location>
        <begin position="133"/>
        <end position="157"/>
    </location>
</feature>
<comment type="similarity">
    <text evidence="1">Belongs to the amidase family.</text>
</comment>
<accession>A0A3P4B6I7</accession>
<evidence type="ECO:0000256" key="2">
    <source>
        <dbReference type="SAM" id="MobiDB-lite"/>
    </source>
</evidence>
<keyword evidence="5" id="KW-1185">Reference proteome</keyword>
<dbReference type="GO" id="GO:0016874">
    <property type="term" value="F:ligase activity"/>
    <property type="evidence" value="ECO:0007669"/>
    <property type="project" value="UniProtKB-KW"/>
</dbReference>
<dbReference type="InterPro" id="IPR036928">
    <property type="entry name" value="AS_sf"/>
</dbReference>
<dbReference type="Gene3D" id="3.90.1300.10">
    <property type="entry name" value="Amidase signature (AS) domain"/>
    <property type="match status" value="1"/>
</dbReference>
<reference evidence="4 5" key="1">
    <citation type="submission" date="2018-10" db="EMBL/GenBank/DDBJ databases">
        <authorList>
            <person name="Criscuolo A."/>
        </authorList>
    </citation>
    <scope>NUCLEOTIDE SEQUENCE [LARGE SCALE GENOMIC DNA]</scope>
    <source>
        <strain evidence="4">DnA1</strain>
    </source>
</reference>
<dbReference type="RefSeq" id="WP_124081282.1">
    <property type="nucleotide sequence ID" value="NZ_UWPJ01000029.1"/>
</dbReference>
<protein>
    <submittedName>
        <fullName evidence="4">Glutamyl-tRNA(Gln) amidotransferase subunit A</fullName>
        <ecNumber evidence="4">6.3.5.-</ecNumber>
    </submittedName>
</protein>
<dbReference type="SUPFAM" id="SSF75304">
    <property type="entry name" value="Amidase signature (AS) enzymes"/>
    <property type="match status" value="1"/>
</dbReference>
<dbReference type="Proteomes" id="UP000277294">
    <property type="component" value="Unassembled WGS sequence"/>
</dbReference>
<organism evidence="4 5">
    <name type="scientific">Pigmentiphaga humi</name>
    <dbReference type="NCBI Taxonomy" id="2478468"/>
    <lineage>
        <taxon>Bacteria</taxon>
        <taxon>Pseudomonadati</taxon>
        <taxon>Pseudomonadota</taxon>
        <taxon>Betaproteobacteria</taxon>
        <taxon>Burkholderiales</taxon>
        <taxon>Alcaligenaceae</taxon>
        <taxon>Pigmentiphaga</taxon>
    </lineage>
</organism>